<proteinExistence type="predicted"/>
<evidence type="ECO:0000313" key="4">
    <source>
        <dbReference type="Proteomes" id="UP001266305"/>
    </source>
</evidence>
<dbReference type="EMBL" id="JASSZA010000004">
    <property type="protein sequence ID" value="KAK2113878.1"/>
    <property type="molecule type" value="Genomic_DNA"/>
</dbReference>
<name>A0ABQ9VWV9_SAGOE</name>
<keyword evidence="4" id="KW-1185">Reference proteome</keyword>
<sequence>MKRRTDPECTAPINKQKKRVAELALSLSSTSNDKPPSSVNHGAKASATSLSGSDSETEGKQRSSDSFDDAVKADSLVEGTSSRYSMYNRVSQKHMAKMGFREGEGMGHIQPGLEGHR</sequence>
<reference evidence="3 4" key="1">
    <citation type="submission" date="2023-05" db="EMBL/GenBank/DDBJ databases">
        <title>B98-5 Cell Line De Novo Hybrid Assembly: An Optical Mapping Approach.</title>
        <authorList>
            <person name="Kananen K."/>
            <person name="Auerbach J.A."/>
            <person name="Kautto E."/>
            <person name="Blachly J.S."/>
        </authorList>
    </citation>
    <scope>NUCLEOTIDE SEQUENCE [LARGE SCALE GENOMIC DNA]</scope>
    <source>
        <strain evidence="3">B95-8</strain>
        <tissue evidence="3">Cell line</tissue>
    </source>
</reference>
<feature type="domain" description="G-patch" evidence="2">
    <location>
        <begin position="87"/>
        <end position="117"/>
    </location>
</feature>
<evidence type="ECO:0000313" key="3">
    <source>
        <dbReference type="EMBL" id="KAK2113878.1"/>
    </source>
</evidence>
<gene>
    <name evidence="3" type="primary">CMTR1_5</name>
    <name evidence="3" type="ORF">P7K49_008144</name>
</gene>
<comment type="caution">
    <text evidence="3">The sequence shown here is derived from an EMBL/GenBank/DDBJ whole genome shotgun (WGS) entry which is preliminary data.</text>
</comment>
<organism evidence="3 4">
    <name type="scientific">Saguinus oedipus</name>
    <name type="common">Cotton-top tamarin</name>
    <name type="synonym">Oedipomidas oedipus</name>
    <dbReference type="NCBI Taxonomy" id="9490"/>
    <lineage>
        <taxon>Eukaryota</taxon>
        <taxon>Metazoa</taxon>
        <taxon>Chordata</taxon>
        <taxon>Craniata</taxon>
        <taxon>Vertebrata</taxon>
        <taxon>Euteleostomi</taxon>
        <taxon>Mammalia</taxon>
        <taxon>Eutheria</taxon>
        <taxon>Euarchontoglires</taxon>
        <taxon>Primates</taxon>
        <taxon>Haplorrhini</taxon>
        <taxon>Platyrrhini</taxon>
        <taxon>Cebidae</taxon>
        <taxon>Callitrichinae</taxon>
        <taxon>Saguinus</taxon>
    </lineage>
</organism>
<feature type="compositionally biased region" description="Polar residues" evidence="1">
    <location>
        <begin position="26"/>
        <end position="54"/>
    </location>
</feature>
<evidence type="ECO:0000256" key="1">
    <source>
        <dbReference type="SAM" id="MobiDB-lite"/>
    </source>
</evidence>
<protein>
    <submittedName>
        <fullName evidence="3">Cap-specific mRNA (Nucleoside-2'-O-)-methyltransferase 1</fullName>
    </submittedName>
</protein>
<feature type="region of interest" description="Disordered" evidence="1">
    <location>
        <begin position="1"/>
        <end position="79"/>
    </location>
</feature>
<accession>A0ABQ9VWV9</accession>
<dbReference type="InterPro" id="IPR000467">
    <property type="entry name" value="G_patch_dom"/>
</dbReference>
<feature type="compositionally biased region" description="Basic and acidic residues" evidence="1">
    <location>
        <begin position="57"/>
        <end position="72"/>
    </location>
</feature>
<evidence type="ECO:0000259" key="2">
    <source>
        <dbReference type="PROSITE" id="PS50174"/>
    </source>
</evidence>
<dbReference type="PROSITE" id="PS50174">
    <property type="entry name" value="G_PATCH"/>
    <property type="match status" value="1"/>
</dbReference>
<dbReference type="Proteomes" id="UP001266305">
    <property type="component" value="Unassembled WGS sequence"/>
</dbReference>